<dbReference type="AlphaFoldDB" id="A0A8T1M654"/>
<evidence type="ECO:0000313" key="3">
    <source>
        <dbReference type="Proteomes" id="UP000286415"/>
    </source>
</evidence>
<feature type="region of interest" description="Disordered" evidence="1">
    <location>
        <begin position="110"/>
        <end position="147"/>
    </location>
</feature>
<dbReference type="OrthoDB" id="6263118at2759"/>
<gene>
    <name evidence="2" type="ORF">CSKR_105007</name>
</gene>
<keyword evidence="3" id="KW-1185">Reference proteome</keyword>
<protein>
    <submittedName>
        <fullName evidence="2">Uncharacterized protein</fullName>
    </submittedName>
</protein>
<evidence type="ECO:0000313" key="2">
    <source>
        <dbReference type="EMBL" id="KAG5444306.1"/>
    </source>
</evidence>
<organism evidence="2 3">
    <name type="scientific">Clonorchis sinensis</name>
    <name type="common">Chinese liver fluke</name>
    <dbReference type="NCBI Taxonomy" id="79923"/>
    <lineage>
        <taxon>Eukaryota</taxon>
        <taxon>Metazoa</taxon>
        <taxon>Spiralia</taxon>
        <taxon>Lophotrochozoa</taxon>
        <taxon>Platyhelminthes</taxon>
        <taxon>Trematoda</taxon>
        <taxon>Digenea</taxon>
        <taxon>Opisthorchiida</taxon>
        <taxon>Opisthorchiata</taxon>
        <taxon>Opisthorchiidae</taxon>
        <taxon>Clonorchis</taxon>
    </lineage>
</organism>
<dbReference type="Proteomes" id="UP000286415">
    <property type="component" value="Unassembled WGS sequence"/>
</dbReference>
<dbReference type="EMBL" id="NIRI02000056">
    <property type="protein sequence ID" value="KAG5444306.1"/>
    <property type="molecule type" value="Genomic_DNA"/>
</dbReference>
<accession>A0A8T1M654</accession>
<proteinExistence type="predicted"/>
<name>A0A8T1M654_CLOSI</name>
<reference evidence="2 3" key="1">
    <citation type="journal article" date="2018" name="Biotechnol. Adv.">
        <title>Improved genomic resources and new bioinformatic workflow for the carcinogenic parasite Clonorchis sinensis: Biotechnological implications.</title>
        <authorList>
            <person name="Wang D."/>
            <person name="Korhonen P.K."/>
            <person name="Gasser R.B."/>
            <person name="Young N.D."/>
        </authorList>
    </citation>
    <scope>NUCLEOTIDE SEQUENCE [LARGE SCALE GENOMIC DNA]</scope>
    <source>
        <strain evidence="2">Cs-k2</strain>
    </source>
</reference>
<evidence type="ECO:0000256" key="1">
    <source>
        <dbReference type="SAM" id="MobiDB-lite"/>
    </source>
</evidence>
<reference evidence="2 3" key="2">
    <citation type="journal article" date="2021" name="Genomics">
        <title>High-quality reference genome for Clonorchis sinensis.</title>
        <authorList>
            <person name="Young N.D."/>
            <person name="Stroehlein A.J."/>
            <person name="Kinkar L."/>
            <person name="Wang T."/>
            <person name="Sohn W.M."/>
            <person name="Chang B.C.H."/>
            <person name="Kaur P."/>
            <person name="Weisz D."/>
            <person name="Dudchenko O."/>
            <person name="Aiden E.L."/>
            <person name="Korhonen P.K."/>
            <person name="Gasser R.B."/>
        </authorList>
    </citation>
    <scope>NUCLEOTIDE SEQUENCE [LARGE SCALE GENOMIC DNA]</scope>
    <source>
        <strain evidence="2">Cs-k2</strain>
    </source>
</reference>
<sequence length="602" mass="67959">MSMAFMRTFPPLWPAISESSIFDDQYELAFNEQRVIMRTPASMTPDDLRRRPVMTGVAVQQTRINERDSLPMKKKREPDGRGFRGVNSEKWMPFIVKGDGGFFLRTNQTRRDSTTSQRVPCPTSRRWSNLETSQATKGSKRQNPLKCPVALTSPLPFNIARLRTATVHHRQKNKGRHEMHSFTLVNRSLASAPRRKGLRPHGAHGQKVSTMEFPDADRSIELWKVKESSKDVKFDTAQWFNVGENHLNTAFLVNHLVKRVQVPYQVIAKNRRMRHHTYSWASISWPLARSRPLSPCHLLRYVIESYKACILSSVQLWQGADEKAYSVIRATAQGDSSSTTNSRLAVYSSECTSVPESCFEILRNIERTQVPASPENQQHALLCLMRSISIVSAIDSWTNVGLTALPQKSSVLKQVPKTCMSSNWSLCEGCCLAEPCPVTADVITDDLRNNVLHNNFPKKQNITKVQSVGCSLTLHMLAPKQSSEFMECTRPVSVQPACSDRNFSPQGAGDSPTDTQVTSIFSKTFTSSISLPLSKTPDISNECNKNLQTTLVYYDDSDYDASDCEYQEHWEVSDLVNKESATPDSAWEWEQLHSTRSAPDYV</sequence>
<comment type="caution">
    <text evidence="2">The sequence shown here is derived from an EMBL/GenBank/DDBJ whole genome shotgun (WGS) entry which is preliminary data.</text>
</comment>
<feature type="compositionally biased region" description="Polar residues" evidence="1">
    <location>
        <begin position="125"/>
        <end position="137"/>
    </location>
</feature>